<feature type="region of interest" description="Disordered" evidence="1">
    <location>
        <begin position="147"/>
        <end position="241"/>
    </location>
</feature>
<dbReference type="InterPro" id="IPR021136">
    <property type="entry name" value="Flagellar_hook_control-like_C"/>
</dbReference>
<keyword evidence="4" id="KW-1185">Reference proteome</keyword>
<keyword evidence="3" id="KW-0282">Flagellum</keyword>
<dbReference type="OrthoDB" id="7203912at2"/>
<keyword evidence="3" id="KW-0969">Cilium</keyword>
<evidence type="ECO:0000313" key="3">
    <source>
        <dbReference type="EMBL" id="TBN36782.1"/>
    </source>
</evidence>
<reference evidence="3 4" key="1">
    <citation type="submission" date="2019-02" db="EMBL/GenBank/DDBJ databases">
        <title>Paracoccus subflavus sp. nov., isolated from marine sediment of the Pacific Ocean.</title>
        <authorList>
            <person name="Zhang G."/>
        </authorList>
    </citation>
    <scope>NUCLEOTIDE SEQUENCE [LARGE SCALE GENOMIC DNA]</scope>
    <source>
        <strain evidence="3 4">GY0581</strain>
    </source>
</reference>
<dbReference type="InterPro" id="IPR038610">
    <property type="entry name" value="FliK-like_C_sf"/>
</dbReference>
<feature type="region of interest" description="Disordered" evidence="1">
    <location>
        <begin position="288"/>
        <end position="308"/>
    </location>
</feature>
<evidence type="ECO:0000313" key="4">
    <source>
        <dbReference type="Proteomes" id="UP000293520"/>
    </source>
</evidence>
<feature type="compositionally biased region" description="Basic and acidic residues" evidence="1">
    <location>
        <begin position="501"/>
        <end position="516"/>
    </location>
</feature>
<feature type="region of interest" description="Disordered" evidence="1">
    <location>
        <begin position="496"/>
        <end position="524"/>
    </location>
</feature>
<feature type="compositionally biased region" description="Low complexity" evidence="1">
    <location>
        <begin position="181"/>
        <end position="191"/>
    </location>
</feature>
<feature type="compositionally biased region" description="Polar residues" evidence="1">
    <location>
        <begin position="224"/>
        <end position="233"/>
    </location>
</feature>
<feature type="domain" description="Flagellar hook-length control protein-like C-terminal" evidence="2">
    <location>
        <begin position="439"/>
        <end position="507"/>
    </location>
</feature>
<feature type="region of interest" description="Disordered" evidence="1">
    <location>
        <begin position="74"/>
        <end position="98"/>
    </location>
</feature>
<dbReference type="EMBL" id="SISK01000016">
    <property type="protein sequence ID" value="TBN36782.1"/>
    <property type="molecule type" value="Genomic_DNA"/>
</dbReference>
<dbReference type="Gene3D" id="3.30.750.140">
    <property type="match status" value="1"/>
</dbReference>
<dbReference type="Proteomes" id="UP000293520">
    <property type="component" value="Unassembled WGS sequence"/>
</dbReference>
<proteinExistence type="predicted"/>
<gene>
    <name evidence="3" type="ORF">EYE42_15300</name>
</gene>
<protein>
    <submittedName>
        <fullName evidence="3">Flagellar hook-length control protein FliK</fullName>
    </submittedName>
</protein>
<accession>A0A4Q9FWU4</accession>
<dbReference type="AlphaFoldDB" id="A0A4Q9FWU4"/>
<sequence>MSQSMVLPITIALQATAPAETTPRIEGDESGTDFSLGADPAGGLAAWPPVDSQSWTDAPSDPLQRLVEALSGISGALSERHDKSTVQKADRDLPAEVSPMPDGLPMEKAMPMPDGAVVGAGEGQPPDSRTADQDLLFPLASLQTAPIPPAATRGADAGLIPGLPQPTAPALSDIAPDRAEPAGLPKGAAPEGPGPGHAGPAGPLEKGASVGNAHLVPADPLATQPRTYTTQGPSLAGRLPAGVPATEADLVPADPVVRARTETEGSDLVESRAGLSGRAVRISRQIAEPARPDDPATATRTLEKTDLAERLPADVQARDTRLLPADALAAQGRMAAEEPGLASPPPAPTPFAGRPIVRPIPGPGPDAPVFDMSLPDRTAFSESLFADIPALDAGLSPADPLTAQTRMAEGTGLADPRSARALPVARQIAEALVITRGEVVEIALAPEELGRLRMVVSGPDQAPHVTIWVERPEVLDQLRRNGSFLQECLGDAGMGQASFEFRGDTPSDSSDQRDDPAGLAPDGRAGISATIPAPVVPLAWTPVAVSARLDIRI</sequence>
<dbReference type="RefSeq" id="WP_130992179.1">
    <property type="nucleotide sequence ID" value="NZ_SISK01000016.1"/>
</dbReference>
<keyword evidence="3" id="KW-0966">Cell projection</keyword>
<dbReference type="Pfam" id="PF02120">
    <property type="entry name" value="Flg_hook"/>
    <property type="match status" value="1"/>
</dbReference>
<feature type="compositionally biased region" description="Basic and acidic residues" evidence="1">
    <location>
        <begin position="78"/>
        <end position="94"/>
    </location>
</feature>
<evidence type="ECO:0000256" key="1">
    <source>
        <dbReference type="SAM" id="MobiDB-lite"/>
    </source>
</evidence>
<name>A0A4Q9FWU4_9RHOB</name>
<comment type="caution">
    <text evidence="3">The sequence shown here is derived from an EMBL/GenBank/DDBJ whole genome shotgun (WGS) entry which is preliminary data.</text>
</comment>
<evidence type="ECO:0000259" key="2">
    <source>
        <dbReference type="Pfam" id="PF02120"/>
    </source>
</evidence>
<feature type="region of interest" description="Disordered" evidence="1">
    <location>
        <begin position="15"/>
        <end position="59"/>
    </location>
</feature>
<organism evidence="3 4">
    <name type="scientific">Paracoccus subflavus</name>
    <dbReference type="NCBI Taxonomy" id="2528244"/>
    <lineage>
        <taxon>Bacteria</taxon>
        <taxon>Pseudomonadati</taxon>
        <taxon>Pseudomonadota</taxon>
        <taxon>Alphaproteobacteria</taxon>
        <taxon>Rhodobacterales</taxon>
        <taxon>Paracoccaceae</taxon>
        <taxon>Paracoccus</taxon>
    </lineage>
</organism>